<evidence type="ECO:0000313" key="3">
    <source>
        <dbReference type="RefSeq" id="XP_012939698.1"/>
    </source>
</evidence>
<feature type="signal peptide" evidence="1">
    <location>
        <begin position="1"/>
        <end position="19"/>
    </location>
</feature>
<dbReference type="Proteomes" id="UP000694888">
    <property type="component" value="Unplaced"/>
</dbReference>
<evidence type="ECO:0000313" key="2">
    <source>
        <dbReference type="Proteomes" id="UP000694888"/>
    </source>
</evidence>
<dbReference type="GeneID" id="101847591"/>
<feature type="chain" id="PRO_5045311052" evidence="1">
    <location>
        <begin position="20"/>
        <end position="133"/>
    </location>
</feature>
<reference evidence="3" key="1">
    <citation type="submission" date="2025-08" db="UniProtKB">
        <authorList>
            <consortium name="RefSeq"/>
        </authorList>
    </citation>
    <scope>IDENTIFICATION</scope>
</reference>
<keyword evidence="1" id="KW-0732">Signal</keyword>
<organism evidence="2 3">
    <name type="scientific">Aplysia californica</name>
    <name type="common">California sea hare</name>
    <dbReference type="NCBI Taxonomy" id="6500"/>
    <lineage>
        <taxon>Eukaryota</taxon>
        <taxon>Metazoa</taxon>
        <taxon>Spiralia</taxon>
        <taxon>Lophotrochozoa</taxon>
        <taxon>Mollusca</taxon>
        <taxon>Gastropoda</taxon>
        <taxon>Heterobranchia</taxon>
        <taxon>Euthyneura</taxon>
        <taxon>Tectipleura</taxon>
        <taxon>Aplysiida</taxon>
        <taxon>Aplysioidea</taxon>
        <taxon>Aplysiidae</taxon>
        <taxon>Aplysia</taxon>
    </lineage>
</organism>
<accession>A0ABM1A2U2</accession>
<protein>
    <submittedName>
        <fullName evidence="3">Uncharacterized protein LOC101847591</fullName>
    </submittedName>
</protein>
<keyword evidence="2" id="KW-1185">Reference proteome</keyword>
<gene>
    <name evidence="3" type="primary">LOC101847591</name>
</gene>
<dbReference type="RefSeq" id="XP_012939698.1">
    <property type="nucleotide sequence ID" value="XM_013084244.2"/>
</dbReference>
<proteinExistence type="predicted"/>
<evidence type="ECO:0000256" key="1">
    <source>
        <dbReference type="SAM" id="SignalP"/>
    </source>
</evidence>
<name>A0ABM1A2U2_APLCA</name>
<sequence>MALARFFILLALWGICVNAYQQDEIAACLNNYTNALTNISNNQAVCGHMRTFFVCYFRVLDFQIHGTLSADQKRQLQEKMDEELRKQGITCDFTFEDVADDLARGSATVTSPLSKLMWGLVSMVVVLLRRGTF</sequence>